<comment type="subcellular location">
    <subcellularLocation>
        <location evidence="1">Membrane</location>
        <topology evidence="1">Multi-pass membrane protein</topology>
    </subcellularLocation>
</comment>
<dbReference type="EMBL" id="QKWH01000002">
    <property type="protein sequence ID" value="PZR54165.1"/>
    <property type="molecule type" value="Genomic_DNA"/>
</dbReference>
<reference evidence="9 10" key="1">
    <citation type="submission" date="2018-06" db="EMBL/GenBank/DDBJ databases">
        <title>Whole genome sequencing of a novel hydrocarbon degrading bacterial strain, PW21 isolated from oil contaminated produced water sample.</title>
        <authorList>
            <person name="Nagkirti P."/>
            <person name="Shaikh A."/>
            <person name="Gowdaman V."/>
            <person name="Engineer A.E."/>
            <person name="Dagar S."/>
            <person name="Dhakephalkar P.K."/>
        </authorList>
    </citation>
    <scope>NUCLEOTIDE SEQUENCE [LARGE SCALE GENOMIC DNA]</scope>
    <source>
        <strain evidence="9 10">PW21</strain>
    </source>
</reference>
<evidence type="ECO:0000256" key="6">
    <source>
        <dbReference type="ARBA" id="ARBA00023136"/>
    </source>
</evidence>
<dbReference type="InterPro" id="IPR017825">
    <property type="entry name" value="Lycopene_cyclase_dom"/>
</dbReference>
<evidence type="ECO:0000256" key="4">
    <source>
        <dbReference type="ARBA" id="ARBA00022746"/>
    </source>
</evidence>
<dbReference type="GO" id="GO:0045436">
    <property type="term" value="F:lycopene beta cyclase activity"/>
    <property type="evidence" value="ECO:0007669"/>
    <property type="project" value="UniProtKB-ARBA"/>
</dbReference>
<protein>
    <submittedName>
        <fullName evidence="9">Lycopene cyclase domain-containing protein</fullName>
    </submittedName>
</protein>
<dbReference type="Proteomes" id="UP000248783">
    <property type="component" value="Unassembled WGS sequence"/>
</dbReference>
<keyword evidence="4" id="KW-0125">Carotenoid biosynthesis</keyword>
<keyword evidence="5 8" id="KW-1133">Transmembrane helix</keyword>
<evidence type="ECO:0000256" key="5">
    <source>
        <dbReference type="ARBA" id="ARBA00022989"/>
    </source>
</evidence>
<keyword evidence="7" id="KW-0413">Isomerase</keyword>
<keyword evidence="6 8" id="KW-0472">Membrane</keyword>
<feature type="transmembrane region" description="Helical" evidence="8">
    <location>
        <begin position="34"/>
        <end position="58"/>
    </location>
</feature>
<evidence type="ECO:0000256" key="8">
    <source>
        <dbReference type="SAM" id="Phobius"/>
    </source>
</evidence>
<dbReference type="AlphaFoldDB" id="A0A2W5X1J8"/>
<comment type="pathway">
    <text evidence="2">Carotenoid biosynthesis.</text>
</comment>
<evidence type="ECO:0000256" key="7">
    <source>
        <dbReference type="ARBA" id="ARBA00023235"/>
    </source>
</evidence>
<gene>
    <name evidence="9" type="ORF">DNL40_04320</name>
</gene>
<keyword evidence="3 8" id="KW-0812">Transmembrane</keyword>
<accession>A0A2W5X1J8</accession>
<organism evidence="9 10">
    <name type="scientific">Xylanimonas oleitrophica</name>
    <dbReference type="NCBI Taxonomy" id="2607479"/>
    <lineage>
        <taxon>Bacteria</taxon>
        <taxon>Bacillati</taxon>
        <taxon>Actinomycetota</taxon>
        <taxon>Actinomycetes</taxon>
        <taxon>Micrococcales</taxon>
        <taxon>Promicromonosporaceae</taxon>
        <taxon>Xylanimonas</taxon>
    </lineage>
</organism>
<dbReference type="GO" id="GO:0016872">
    <property type="term" value="F:intramolecular lyase activity"/>
    <property type="evidence" value="ECO:0007669"/>
    <property type="project" value="InterPro"/>
</dbReference>
<evidence type="ECO:0000313" key="9">
    <source>
        <dbReference type="EMBL" id="PZR54165.1"/>
    </source>
</evidence>
<name>A0A2W5X1J8_9MICO</name>
<dbReference type="RefSeq" id="WP_111250022.1">
    <property type="nucleotide sequence ID" value="NZ_QKWH01000002.1"/>
</dbReference>
<dbReference type="GO" id="GO:0016020">
    <property type="term" value="C:membrane"/>
    <property type="evidence" value="ECO:0007669"/>
    <property type="project" value="UniProtKB-SubCell"/>
</dbReference>
<sequence length="107" mass="11990">MSWVYLACIVGSTVCMGLVDHRWRLFLFARPGRAAVVVGCGALVFLLWDVVAIAAGVYQRGQSPGMTGIEVAPELPLEEIFFVVFLCYLTMVLHRLVLHLTRSRRPR</sequence>
<dbReference type="NCBIfam" id="TIGR03462">
    <property type="entry name" value="CarR_dom_SF"/>
    <property type="match status" value="1"/>
</dbReference>
<evidence type="ECO:0000256" key="1">
    <source>
        <dbReference type="ARBA" id="ARBA00004141"/>
    </source>
</evidence>
<evidence type="ECO:0000256" key="2">
    <source>
        <dbReference type="ARBA" id="ARBA00004829"/>
    </source>
</evidence>
<dbReference type="GO" id="GO:0016117">
    <property type="term" value="P:carotenoid biosynthetic process"/>
    <property type="evidence" value="ECO:0007669"/>
    <property type="project" value="UniProtKB-KW"/>
</dbReference>
<evidence type="ECO:0000256" key="3">
    <source>
        <dbReference type="ARBA" id="ARBA00022692"/>
    </source>
</evidence>
<evidence type="ECO:0000313" key="10">
    <source>
        <dbReference type="Proteomes" id="UP000248783"/>
    </source>
</evidence>
<feature type="transmembrane region" description="Helical" evidence="8">
    <location>
        <begin position="80"/>
        <end position="98"/>
    </location>
</feature>
<comment type="caution">
    <text evidence="9">The sequence shown here is derived from an EMBL/GenBank/DDBJ whole genome shotgun (WGS) entry which is preliminary data.</text>
</comment>
<keyword evidence="10" id="KW-1185">Reference proteome</keyword>
<proteinExistence type="predicted"/>